<dbReference type="EMBL" id="CP058316">
    <property type="protein sequence ID" value="QLD12465.1"/>
    <property type="molecule type" value="Genomic_DNA"/>
</dbReference>
<dbReference type="InterPro" id="IPR037079">
    <property type="entry name" value="AF2212/PG0164-like_sf"/>
</dbReference>
<proteinExistence type="predicted"/>
<sequence>MRYETTLSQFGNNTGIEVPVAVLEALGGGRRPPVSLVVNGYAFDSTVGAMAGMALVPFSAQRRRESGLSGGDAITVDIRLDDQPREVVVPADLAAALDVAARRGAFDALAPSARAARVARIESAKAPDTRARRVAAIVADLA</sequence>
<dbReference type="Gene3D" id="2.40.30.100">
    <property type="entry name" value="AF2212/PG0164-like"/>
    <property type="match status" value="1"/>
</dbReference>
<dbReference type="SUPFAM" id="SSF141694">
    <property type="entry name" value="AF2212/PG0164-like"/>
    <property type="match status" value="1"/>
</dbReference>
<reference evidence="1 2" key="1">
    <citation type="submission" date="2020-06" db="EMBL/GenBank/DDBJ databases">
        <authorList>
            <person name="Jo H."/>
        </authorList>
    </citation>
    <scope>NUCLEOTIDE SEQUENCE [LARGE SCALE GENOMIC DNA]</scope>
    <source>
        <strain evidence="1 2">I46</strain>
    </source>
</reference>
<dbReference type="Proteomes" id="UP000509638">
    <property type="component" value="Chromosome"/>
</dbReference>
<protein>
    <submittedName>
        <fullName evidence="1">DUF1905 domain-containing protein</fullName>
    </submittedName>
</protein>
<dbReference type="Pfam" id="PF08922">
    <property type="entry name" value="DUF1905"/>
    <property type="match status" value="1"/>
</dbReference>
<evidence type="ECO:0000313" key="2">
    <source>
        <dbReference type="Proteomes" id="UP000509638"/>
    </source>
</evidence>
<accession>A0A7D5ET16</accession>
<dbReference type="RefSeq" id="WP_178013245.1">
    <property type="nucleotide sequence ID" value="NZ_CP058316.1"/>
</dbReference>
<dbReference type="AlphaFoldDB" id="A0A7D5ET16"/>
<dbReference type="InterPro" id="IPR015018">
    <property type="entry name" value="DUF1905"/>
</dbReference>
<dbReference type="Pfam" id="PF13376">
    <property type="entry name" value="OmdA"/>
    <property type="match status" value="1"/>
</dbReference>
<organism evidence="1 2">
    <name type="scientific">Microbacterium oleivorans</name>
    <dbReference type="NCBI Taxonomy" id="273677"/>
    <lineage>
        <taxon>Bacteria</taxon>
        <taxon>Bacillati</taxon>
        <taxon>Actinomycetota</taxon>
        <taxon>Actinomycetes</taxon>
        <taxon>Micrococcales</taxon>
        <taxon>Microbacteriaceae</taxon>
        <taxon>Microbacterium</taxon>
    </lineage>
</organism>
<evidence type="ECO:0000313" key="1">
    <source>
        <dbReference type="EMBL" id="QLD12465.1"/>
    </source>
</evidence>
<gene>
    <name evidence="1" type="ORF">HW566_12215</name>
</gene>
<name>A0A7D5ET16_9MICO</name>